<proteinExistence type="predicted"/>
<evidence type="ECO:0000256" key="3">
    <source>
        <dbReference type="ARBA" id="ARBA00022989"/>
    </source>
</evidence>
<dbReference type="GO" id="GO:0015035">
    <property type="term" value="F:protein-disulfide reductase activity"/>
    <property type="evidence" value="ECO:0007669"/>
    <property type="project" value="InterPro"/>
</dbReference>
<dbReference type="SUPFAM" id="SSF158442">
    <property type="entry name" value="DsbB-like"/>
    <property type="match status" value="1"/>
</dbReference>
<dbReference type="InterPro" id="IPR003752">
    <property type="entry name" value="DiS_bond_form_DsbB/BdbC"/>
</dbReference>
<dbReference type="EMBL" id="VOQQ01000001">
    <property type="protein sequence ID" value="TXC62988.1"/>
    <property type="molecule type" value="Genomic_DNA"/>
</dbReference>
<accession>A0A5C6TTF1</accession>
<feature type="transmembrane region" description="Helical" evidence="5">
    <location>
        <begin position="48"/>
        <end position="68"/>
    </location>
</feature>
<evidence type="ECO:0000256" key="5">
    <source>
        <dbReference type="SAM" id="Phobius"/>
    </source>
</evidence>
<evidence type="ECO:0000256" key="2">
    <source>
        <dbReference type="ARBA" id="ARBA00022692"/>
    </source>
</evidence>
<dbReference type="PIRSF" id="PIRSF033913">
    <property type="entry name" value="S-S_format_DsbB"/>
    <property type="match status" value="1"/>
</dbReference>
<dbReference type="AlphaFoldDB" id="A0A5C6TTF1"/>
<dbReference type="Gene3D" id="1.20.1550.10">
    <property type="entry name" value="DsbB-like"/>
    <property type="match status" value="1"/>
</dbReference>
<keyword evidence="7" id="KW-1185">Reference proteome</keyword>
<reference evidence="6 7" key="1">
    <citation type="journal article" date="2015" name="J. Microbiol.">
        <title>Sphingosinicella ginsenosidimutans sp. nov., with ginsenoside converting activity.</title>
        <authorList>
            <person name="Kim J.K."/>
            <person name="Kang M.S."/>
            <person name="Park S.C."/>
            <person name="Kim K.M."/>
            <person name="Choi K."/>
            <person name="Yoon M.H."/>
            <person name="Im W.T."/>
        </authorList>
    </citation>
    <scope>NUCLEOTIDE SEQUENCE [LARGE SCALE GENOMIC DNA]</scope>
    <source>
        <strain evidence="6 7">BS-11</strain>
    </source>
</reference>
<dbReference type="RefSeq" id="WP_147042389.1">
    <property type="nucleotide sequence ID" value="NZ_BAABIR010000002.1"/>
</dbReference>
<dbReference type="Proteomes" id="UP000321249">
    <property type="component" value="Unassembled WGS sequence"/>
</dbReference>
<keyword evidence="3 5" id="KW-1133">Transmembrane helix</keyword>
<evidence type="ECO:0000313" key="6">
    <source>
        <dbReference type="EMBL" id="TXC62988.1"/>
    </source>
</evidence>
<dbReference type="OrthoDB" id="9808637at2"/>
<feature type="transmembrane region" description="Helical" evidence="5">
    <location>
        <begin position="144"/>
        <end position="163"/>
    </location>
</feature>
<dbReference type="GO" id="GO:0016020">
    <property type="term" value="C:membrane"/>
    <property type="evidence" value="ECO:0007669"/>
    <property type="project" value="UniProtKB-SubCell"/>
</dbReference>
<feature type="transmembrane region" description="Helical" evidence="5">
    <location>
        <begin position="12"/>
        <end position="36"/>
    </location>
</feature>
<keyword evidence="2 5" id="KW-0812">Transmembrane</keyword>
<evidence type="ECO:0000256" key="4">
    <source>
        <dbReference type="ARBA" id="ARBA00023136"/>
    </source>
</evidence>
<sequence>MIDGSGPGGLRLAKTLSLVVPACLLAGAYGFQYVWAHLYPCEMCWWQRYAHFAAVAFALAAILGGSALPDRGRSLVWLAALAILTSGGIAIYHAGVEARIFTGFTQCTSVSTASNPADLLNDIMNAPLVRCDEIQWSLWGVTMAGWNAIFSCLSALAILWLSLRRSARLIAA</sequence>
<protein>
    <submittedName>
        <fullName evidence="6">Disulfide bond formation protein B</fullName>
    </submittedName>
</protein>
<keyword evidence="4 5" id="KW-0472">Membrane</keyword>
<dbReference type="GO" id="GO:0006457">
    <property type="term" value="P:protein folding"/>
    <property type="evidence" value="ECO:0007669"/>
    <property type="project" value="InterPro"/>
</dbReference>
<feature type="transmembrane region" description="Helical" evidence="5">
    <location>
        <begin position="75"/>
        <end position="95"/>
    </location>
</feature>
<dbReference type="InterPro" id="IPR023380">
    <property type="entry name" value="DsbB-like_sf"/>
</dbReference>
<name>A0A5C6TTF1_9SPHN</name>
<dbReference type="Pfam" id="PF02600">
    <property type="entry name" value="DsbB"/>
    <property type="match status" value="1"/>
</dbReference>
<comment type="caution">
    <text evidence="6">The sequence shown here is derived from an EMBL/GenBank/DDBJ whole genome shotgun (WGS) entry which is preliminary data.</text>
</comment>
<organism evidence="6 7">
    <name type="scientific">Allosphingosinicella ginsenosidimutans</name>
    <dbReference type="NCBI Taxonomy" id="1176539"/>
    <lineage>
        <taxon>Bacteria</taxon>
        <taxon>Pseudomonadati</taxon>
        <taxon>Pseudomonadota</taxon>
        <taxon>Alphaproteobacteria</taxon>
        <taxon>Sphingomonadales</taxon>
        <taxon>Sphingomonadaceae</taxon>
        <taxon>Allosphingosinicella</taxon>
    </lineage>
</organism>
<comment type="subcellular location">
    <subcellularLocation>
        <location evidence="1">Membrane</location>
        <topology evidence="1">Multi-pass membrane protein</topology>
    </subcellularLocation>
</comment>
<gene>
    <name evidence="6" type="ORF">FRZ32_04475</name>
</gene>
<dbReference type="InterPro" id="IPR024199">
    <property type="entry name" value="Uncharacterised_DsbB"/>
</dbReference>
<evidence type="ECO:0000313" key="7">
    <source>
        <dbReference type="Proteomes" id="UP000321249"/>
    </source>
</evidence>
<evidence type="ECO:0000256" key="1">
    <source>
        <dbReference type="ARBA" id="ARBA00004141"/>
    </source>
</evidence>